<feature type="compositionally biased region" description="Polar residues" evidence="1">
    <location>
        <begin position="38"/>
        <end position="48"/>
    </location>
</feature>
<name>A0A226MBG7_CALSU</name>
<organism evidence="2 3">
    <name type="scientific">Callipepla squamata</name>
    <name type="common">Scaled quail</name>
    <dbReference type="NCBI Taxonomy" id="9009"/>
    <lineage>
        <taxon>Eukaryota</taxon>
        <taxon>Metazoa</taxon>
        <taxon>Chordata</taxon>
        <taxon>Craniata</taxon>
        <taxon>Vertebrata</taxon>
        <taxon>Euteleostomi</taxon>
        <taxon>Archelosauria</taxon>
        <taxon>Archosauria</taxon>
        <taxon>Dinosauria</taxon>
        <taxon>Saurischia</taxon>
        <taxon>Theropoda</taxon>
        <taxon>Coelurosauria</taxon>
        <taxon>Aves</taxon>
        <taxon>Neognathae</taxon>
        <taxon>Galloanserae</taxon>
        <taxon>Galliformes</taxon>
        <taxon>Odontophoridae</taxon>
        <taxon>Callipepla</taxon>
    </lineage>
</organism>
<protein>
    <submittedName>
        <fullName evidence="2">Uncharacterized protein</fullName>
    </submittedName>
</protein>
<evidence type="ECO:0000256" key="1">
    <source>
        <dbReference type="SAM" id="MobiDB-lite"/>
    </source>
</evidence>
<dbReference type="AlphaFoldDB" id="A0A226MBG7"/>
<gene>
    <name evidence="2" type="ORF">ASZ78_007580</name>
</gene>
<accession>A0A226MBG7</accession>
<reference evidence="2 3" key="1">
    <citation type="submission" date="2016-07" db="EMBL/GenBank/DDBJ databases">
        <title>Disparate Historic Effective Population Sizes Predicted by Modern Levels of Genome Diversity for the Scaled Quail (Callipepla squamata) and the Northern Bobwhite (Colinus virginianus): Inferences from First and Second Generation Draft Genome Assemblies for Sympatric New World Quail.</title>
        <authorList>
            <person name="Oldeschulte D.L."/>
            <person name="Halley Y.A."/>
            <person name="Bhattarai E.K."/>
            <person name="Brashear W.A."/>
            <person name="Hill J."/>
            <person name="Metz R.P."/>
            <person name="Johnson C.D."/>
            <person name="Rollins D."/>
            <person name="Peterson M.J."/>
            <person name="Bickhart D.M."/>
            <person name="Decker J.E."/>
            <person name="Seabury C.M."/>
        </authorList>
    </citation>
    <scope>NUCLEOTIDE SEQUENCE [LARGE SCALE GENOMIC DNA]</scope>
    <source>
        <strain evidence="2 3">Texas</strain>
        <tissue evidence="2">Leg muscle</tissue>
    </source>
</reference>
<dbReference type="EMBL" id="MCFN01002408">
    <property type="protein sequence ID" value="OXB52647.1"/>
    <property type="molecule type" value="Genomic_DNA"/>
</dbReference>
<keyword evidence="3" id="KW-1185">Reference proteome</keyword>
<proteinExistence type="predicted"/>
<evidence type="ECO:0000313" key="2">
    <source>
        <dbReference type="EMBL" id="OXB52647.1"/>
    </source>
</evidence>
<feature type="region of interest" description="Disordered" evidence="1">
    <location>
        <begin position="36"/>
        <end position="106"/>
    </location>
</feature>
<comment type="caution">
    <text evidence="2">The sequence shown here is derived from an EMBL/GenBank/DDBJ whole genome shotgun (WGS) entry which is preliminary data.</text>
</comment>
<evidence type="ECO:0000313" key="3">
    <source>
        <dbReference type="Proteomes" id="UP000198323"/>
    </source>
</evidence>
<dbReference type="Proteomes" id="UP000198323">
    <property type="component" value="Unassembled WGS sequence"/>
</dbReference>
<sequence>MSFVCTASFVARGGPPSAALRQAVTAASICPAPRRVNVSPSTSMSSDFQRGKSTRNLNQSHGATVAAMPASAVTDTAEKRQRERGPGSCSSAAPALHEAPIGAAPT</sequence>
<dbReference type="OrthoDB" id="10507049at2759"/>
<feature type="compositionally biased region" description="Basic and acidic residues" evidence="1">
    <location>
        <begin position="76"/>
        <end position="85"/>
    </location>
</feature>